<keyword evidence="8" id="KW-0418">Kinase</keyword>
<evidence type="ECO:0000256" key="6">
    <source>
        <dbReference type="ARBA" id="ARBA00022737"/>
    </source>
</evidence>
<dbReference type="SMART" id="SM00220">
    <property type="entry name" value="S_TKc"/>
    <property type="match status" value="1"/>
</dbReference>
<dbReference type="InterPro" id="IPR011009">
    <property type="entry name" value="Kinase-like_dom_sf"/>
</dbReference>
<evidence type="ECO:0000256" key="11">
    <source>
        <dbReference type="ARBA" id="ARBA00023136"/>
    </source>
</evidence>
<dbReference type="Pfam" id="PF00560">
    <property type="entry name" value="LRR_1"/>
    <property type="match status" value="4"/>
</dbReference>
<dbReference type="InterPro" id="IPR050647">
    <property type="entry name" value="Plant_LRR-RLKs"/>
</dbReference>
<evidence type="ECO:0000259" key="15">
    <source>
        <dbReference type="PROSITE" id="PS50011"/>
    </source>
</evidence>
<accession>A0A8X8Y0Q6</accession>
<dbReference type="EMBL" id="PNBA02000005">
    <property type="protein sequence ID" value="KAG6424065.1"/>
    <property type="molecule type" value="Genomic_DNA"/>
</dbReference>
<dbReference type="InterPro" id="IPR032675">
    <property type="entry name" value="LRR_dom_sf"/>
</dbReference>
<gene>
    <name evidence="16" type="ORF">SASPL_114477</name>
</gene>
<feature type="transmembrane region" description="Helical" evidence="14">
    <location>
        <begin position="529"/>
        <end position="550"/>
    </location>
</feature>
<keyword evidence="2" id="KW-0433">Leucine-rich repeat</keyword>
<name>A0A8X8Y0Q6_SALSN</name>
<comment type="caution">
    <text evidence="16">The sequence shown here is derived from an EMBL/GenBank/DDBJ whole genome shotgun (WGS) entry which is preliminary data.</text>
</comment>
<evidence type="ECO:0000256" key="4">
    <source>
        <dbReference type="ARBA" id="ARBA00022692"/>
    </source>
</evidence>
<feature type="domain" description="Protein kinase" evidence="15">
    <location>
        <begin position="585"/>
        <end position="856"/>
    </location>
</feature>
<dbReference type="PROSITE" id="PS50011">
    <property type="entry name" value="PROTEIN_KINASE_DOM"/>
    <property type="match status" value="1"/>
</dbReference>
<dbReference type="GO" id="GO:0005524">
    <property type="term" value="F:ATP binding"/>
    <property type="evidence" value="ECO:0007669"/>
    <property type="project" value="UniProtKB-UniRule"/>
</dbReference>
<comment type="subcellular location">
    <subcellularLocation>
        <location evidence="1">Membrane</location>
        <topology evidence="1">Single-pass membrane protein</topology>
    </subcellularLocation>
</comment>
<keyword evidence="11 14" id="KW-0472">Membrane</keyword>
<dbReference type="InterPro" id="IPR055414">
    <property type="entry name" value="LRR_R13L4/SHOC2-like"/>
</dbReference>
<dbReference type="Pfam" id="PF23598">
    <property type="entry name" value="LRR_14"/>
    <property type="match status" value="1"/>
</dbReference>
<dbReference type="GO" id="GO:0051707">
    <property type="term" value="P:response to other organism"/>
    <property type="evidence" value="ECO:0007669"/>
    <property type="project" value="UniProtKB-ARBA"/>
</dbReference>
<keyword evidence="7 13" id="KW-0547">Nucleotide-binding</keyword>
<reference evidence="16" key="1">
    <citation type="submission" date="2018-01" db="EMBL/GenBank/DDBJ databases">
        <authorList>
            <person name="Mao J.F."/>
        </authorList>
    </citation>
    <scope>NUCLEOTIDE SEQUENCE</scope>
    <source>
        <strain evidence="16">Huo1</strain>
        <tissue evidence="16">Leaf</tissue>
    </source>
</reference>
<dbReference type="PROSITE" id="PS00107">
    <property type="entry name" value="PROTEIN_KINASE_ATP"/>
    <property type="match status" value="1"/>
</dbReference>
<dbReference type="InterPro" id="IPR008271">
    <property type="entry name" value="Ser/Thr_kinase_AS"/>
</dbReference>
<evidence type="ECO:0000313" key="16">
    <source>
        <dbReference type="EMBL" id="KAG6424065.1"/>
    </source>
</evidence>
<evidence type="ECO:0000256" key="7">
    <source>
        <dbReference type="ARBA" id="ARBA00022741"/>
    </source>
</evidence>
<evidence type="ECO:0000256" key="2">
    <source>
        <dbReference type="ARBA" id="ARBA00022614"/>
    </source>
</evidence>
<dbReference type="InterPro" id="IPR000719">
    <property type="entry name" value="Prot_kinase_dom"/>
</dbReference>
<dbReference type="AlphaFoldDB" id="A0A8X8Y0Q6"/>
<dbReference type="SMART" id="SM00365">
    <property type="entry name" value="LRR_SD22"/>
    <property type="match status" value="4"/>
</dbReference>
<keyword evidence="17" id="KW-1185">Reference proteome</keyword>
<evidence type="ECO:0000313" key="17">
    <source>
        <dbReference type="Proteomes" id="UP000298416"/>
    </source>
</evidence>
<evidence type="ECO:0000256" key="12">
    <source>
        <dbReference type="ARBA" id="ARBA00023180"/>
    </source>
</evidence>
<evidence type="ECO:0000256" key="9">
    <source>
        <dbReference type="ARBA" id="ARBA00022840"/>
    </source>
</evidence>
<protein>
    <recommendedName>
        <fullName evidence="15">Protein kinase domain-containing protein</fullName>
    </recommendedName>
</protein>
<evidence type="ECO:0000256" key="10">
    <source>
        <dbReference type="ARBA" id="ARBA00022989"/>
    </source>
</evidence>
<dbReference type="SUPFAM" id="SSF56112">
    <property type="entry name" value="Protein kinase-like (PK-like)"/>
    <property type="match status" value="1"/>
</dbReference>
<dbReference type="PANTHER" id="PTHR48056:SF29">
    <property type="entry name" value="RECEPTOR-LIKE PROTEIN KINASE HSL1"/>
    <property type="match status" value="1"/>
</dbReference>
<keyword evidence="6" id="KW-0677">Repeat</keyword>
<dbReference type="InterPro" id="IPR017441">
    <property type="entry name" value="Protein_kinase_ATP_BS"/>
</dbReference>
<keyword evidence="10 14" id="KW-1133">Transmembrane helix</keyword>
<dbReference type="PANTHER" id="PTHR48056">
    <property type="entry name" value="LRR RECEPTOR-LIKE SERINE/THREONINE-PROTEIN KINASE-RELATED"/>
    <property type="match status" value="1"/>
</dbReference>
<evidence type="ECO:0000256" key="5">
    <source>
        <dbReference type="ARBA" id="ARBA00022729"/>
    </source>
</evidence>
<keyword evidence="5" id="KW-0732">Signal</keyword>
<evidence type="ECO:0000256" key="3">
    <source>
        <dbReference type="ARBA" id="ARBA00022679"/>
    </source>
</evidence>
<dbReference type="FunFam" id="1.10.510.10:FF:001424">
    <property type="entry name" value="Protein kinase superfamily protein"/>
    <property type="match status" value="1"/>
</dbReference>
<evidence type="ECO:0000256" key="13">
    <source>
        <dbReference type="PROSITE-ProRule" id="PRU10141"/>
    </source>
</evidence>
<dbReference type="PROSITE" id="PS51450">
    <property type="entry name" value="LRR"/>
    <property type="match status" value="1"/>
</dbReference>
<keyword evidence="12" id="KW-0325">Glycoprotein</keyword>
<dbReference type="SUPFAM" id="SSF52058">
    <property type="entry name" value="L domain-like"/>
    <property type="match status" value="3"/>
</dbReference>
<dbReference type="GO" id="GO:0006952">
    <property type="term" value="P:defense response"/>
    <property type="evidence" value="ECO:0007669"/>
    <property type="project" value="UniProtKB-ARBA"/>
</dbReference>
<dbReference type="Pfam" id="PF00069">
    <property type="entry name" value="Pkinase"/>
    <property type="match status" value="1"/>
</dbReference>
<evidence type="ECO:0000256" key="1">
    <source>
        <dbReference type="ARBA" id="ARBA00004167"/>
    </source>
</evidence>
<keyword evidence="9 13" id="KW-0067">ATP-binding</keyword>
<dbReference type="Gene3D" id="3.30.200.20">
    <property type="entry name" value="Phosphorylase Kinase, domain 1"/>
    <property type="match status" value="1"/>
</dbReference>
<keyword evidence="4 14" id="KW-0812">Transmembrane</keyword>
<dbReference type="GO" id="GO:0016020">
    <property type="term" value="C:membrane"/>
    <property type="evidence" value="ECO:0007669"/>
    <property type="project" value="UniProtKB-SubCell"/>
</dbReference>
<dbReference type="GO" id="GO:0004672">
    <property type="term" value="F:protein kinase activity"/>
    <property type="evidence" value="ECO:0007669"/>
    <property type="project" value="InterPro"/>
</dbReference>
<dbReference type="SMART" id="SM00369">
    <property type="entry name" value="LRR_TYP"/>
    <property type="match status" value="4"/>
</dbReference>
<evidence type="ECO:0000256" key="8">
    <source>
        <dbReference type="ARBA" id="ARBA00022777"/>
    </source>
</evidence>
<dbReference type="InterPro" id="IPR003591">
    <property type="entry name" value="Leu-rich_rpt_typical-subtyp"/>
</dbReference>
<proteinExistence type="predicted"/>
<dbReference type="FunFam" id="3.80.10.10:FF:000095">
    <property type="entry name" value="LRR receptor-like serine/threonine-protein kinase GSO1"/>
    <property type="match status" value="1"/>
</dbReference>
<reference evidence="16" key="2">
    <citation type="submission" date="2020-08" db="EMBL/GenBank/DDBJ databases">
        <title>Plant Genome Project.</title>
        <authorList>
            <person name="Zhang R.-G."/>
        </authorList>
    </citation>
    <scope>NUCLEOTIDE SEQUENCE</scope>
    <source>
        <strain evidence="16">Huo1</strain>
        <tissue evidence="16">Leaf</tissue>
    </source>
</reference>
<evidence type="ECO:0000256" key="14">
    <source>
        <dbReference type="SAM" id="Phobius"/>
    </source>
</evidence>
<dbReference type="FunFam" id="3.80.10.10:FF:000041">
    <property type="entry name" value="LRR receptor-like serine/threonine-protein kinase ERECTA"/>
    <property type="match status" value="2"/>
</dbReference>
<dbReference type="Proteomes" id="UP000298416">
    <property type="component" value="Unassembled WGS sequence"/>
</dbReference>
<dbReference type="PROSITE" id="PS00108">
    <property type="entry name" value="PROTEIN_KINASE_ST"/>
    <property type="match status" value="1"/>
</dbReference>
<dbReference type="Gene3D" id="1.10.510.10">
    <property type="entry name" value="Transferase(Phosphotransferase) domain 1"/>
    <property type="match status" value="1"/>
</dbReference>
<organism evidence="16">
    <name type="scientific">Salvia splendens</name>
    <name type="common">Scarlet sage</name>
    <dbReference type="NCBI Taxonomy" id="180675"/>
    <lineage>
        <taxon>Eukaryota</taxon>
        <taxon>Viridiplantae</taxon>
        <taxon>Streptophyta</taxon>
        <taxon>Embryophyta</taxon>
        <taxon>Tracheophyta</taxon>
        <taxon>Spermatophyta</taxon>
        <taxon>Magnoliopsida</taxon>
        <taxon>eudicotyledons</taxon>
        <taxon>Gunneridae</taxon>
        <taxon>Pentapetalae</taxon>
        <taxon>asterids</taxon>
        <taxon>lamiids</taxon>
        <taxon>Lamiales</taxon>
        <taxon>Lamiaceae</taxon>
        <taxon>Nepetoideae</taxon>
        <taxon>Mentheae</taxon>
        <taxon>Salviinae</taxon>
        <taxon>Salvia</taxon>
        <taxon>Salvia subgen. Calosphace</taxon>
        <taxon>core Calosphace</taxon>
    </lineage>
</organism>
<keyword evidence="3" id="KW-0808">Transferase</keyword>
<dbReference type="Gene3D" id="3.80.10.10">
    <property type="entry name" value="Ribonuclease Inhibitor"/>
    <property type="match status" value="3"/>
</dbReference>
<dbReference type="GO" id="GO:0033612">
    <property type="term" value="F:receptor serine/threonine kinase binding"/>
    <property type="evidence" value="ECO:0007669"/>
    <property type="project" value="TreeGrafter"/>
</dbReference>
<dbReference type="InterPro" id="IPR001611">
    <property type="entry name" value="Leu-rich_rpt"/>
</dbReference>
<feature type="binding site" evidence="13">
    <location>
        <position position="614"/>
    </location>
    <ligand>
        <name>ATP</name>
        <dbReference type="ChEBI" id="CHEBI:30616"/>
    </ligand>
</feature>
<sequence length="875" mass="96985">MVQSPLPHPLDTVVRPLHVAGDHMHERLKAIPLSICDLNNLTHIDLQLNYIPGHFPTVLYNCSKLEYLDLSNNYFIGTIPDDLDRLSPQLHVLILSANNFTGDIPPAIGRLLNLRSLQMTANLFNGSFPPDIGDLSNLEELSLSYNAFSLQSIPHSFAKLKTLRNLWMTEANLIGEIPDGIGNMSALESLDLNTNHLSGGIPGSLFLLKNLTIMFLYNNRLSGPLPQSVEAPKLKILDVSNNTLNGTIPFEFWKLTSLTGLALNFNQLSGEVPASIARLPQIVDIKLFTNNLSGVLPPEFGRYSKMKTFEVSENQFEGEVPKYLCENKVLRGVVLFDNKLTGGLPDSLGDCSSLEVVRVHDNKLSGRIPDGLWTSQNLTELMIGNNLFSASISSWENLSVMRASNNLLSSAIPQALTALASLTVLLLDVEINSLEKFLQQWALLPNLNSLDLSENAFSGQIPPEFVSSRVSFLNVSSNKLSGRIPRSFENGAFQGSFLNNSGLSSNIVSLGLSTCSAETRKSNKFPSGLIAAVSSTAAVAFLAVSLYTMYVCRSYRKRKQVSSSTWKLTSFQRLNFTEAIILSSLRDENQIGSGGSGKVFRVPISRSGEYVAVKRIWDNVKLDEKQFLAEIRILGTIRHSNIVKLLCCISSETSKLLVYEYMENHSLDRWLHSRNRSHNISGHVVLDWPKRLQIAIGAAHGLTYMHHHCSPPIIHRDVKSSNILLDSKFNAKIADFGLARNLIKHGEPNTMSVVAGSFGYMAPEYAQTRRVSEKIDVYSFGVILLELITGKEGHYGDESSSLAEWAWRHIHKAKKYLTFTFPSSRPAMKDVLQILLRCQPISDKTNGNEYDVAPLLQSSDLDTCFQSDQSVFTSV</sequence>